<dbReference type="SUPFAM" id="SSF47757">
    <property type="entry name" value="Chemotaxis receptor methyltransferase CheR, N-terminal domain"/>
    <property type="match status" value="1"/>
</dbReference>
<keyword evidence="8" id="KW-0288">FMN</keyword>
<evidence type="ECO:0000259" key="19">
    <source>
        <dbReference type="PROSITE" id="PS50113"/>
    </source>
</evidence>
<keyword evidence="16" id="KW-0145">Chemotaxis</keyword>
<sequence length="1222" mass="133499">MVSNKRNTGETNDDTDGQAPADGGPPIPIVGIGASAGGVESLRQFLGAMPADSGMAFVVVQHLQHGRHSFMDEVLAGYTAMPVVQAEDGMPVAADRVHLLPSDALLTIHDGALRLEGWAGEEEPRRMPIDTFLRALAEDQGRNAVAVIMSGAGSDGTLGVRAIKEHGGLALAEAFSDTRGRGGFESMPQSAVATGLVDFVVTAREMPEQLLAYARHLNDIAGNTGVETVAQEAADYLREICAVLLARKGRDFRHYKTNTLVRRIQRRMQVLRMTSAAAYVEHLREDAQEVERLAHELLITVTSFFRDPDAFDALKQFTIRPLLEDKTADQALRIWVPGCGTGEEAFSIAVLVQEVREELERFPRVQIFATDIDEPAIESARTGRYPKSVAADIPPNRLRRYFTEEEEHDRVVKDVREMCIFSVHDLVQNPPFSRLDLISCRNVLIYFDNELQRRLIPVFHYALREGGYLFLGASETVAQQKTLFGTVDKKHRIYRRRRQAANQHPEFPFLAATQPPDMPHTPAPRDGAAADSAQKVEKLVLDWYGPAFVVVDEQFNAIQYSRRTGKYLEQPAGAPRTNVLELARPGLRVDLQAALKKASEQQGEAVRPDVSVRTNGKAERVDIVATPISGKSAAPVYLVVFRPSEAPEAQPAATGTETEAAESPGESGDGRVRQLEYELASTKEDLQTTIEELETSNEELKSANEELLSMNEELQSSNEELETTKEEVQSVNEELETVNQELNRKVAELDQTNTDLRNLLQSTDVATVFLDRQANIKWYSPAATRVFNLIDSDVNRPITDITSRVDLSGLRPDIDAMLRSGETIEREVVSHDGAATFAMRVLPYRDNEDRVDGVVLTFVDITDLKAAEAESEARAREARQALADLHALLDVAPVGIAIAHDPEGETLTVNRAAAKMLGGTDRTVIPGAAGAEHRVEKDGEPVAAENLPLQRALNTGETIGDEDLRIVPPGGEGIEVLMTAAPLLDEAGGVRGAVTAFNDITQTKAAERRQRLLVSALQHRVNNVLAAVRSLERETRETCRDLDDFAERFEGRLDALGITETMMARTGGERVDLDELAEETLPRALYAPGTVTVEGPPVSLSRRAGQLMALALNELLTNAIKHGALTAESGRIAVAWEAERTEGGGMLRFTWTERGLAQSPAPVEREGFGLDLVQNGLPLELGGSGEVSFGADGITCTLRLPLDGEVALANGERGERHDGDAA</sequence>
<dbReference type="InterPro" id="IPR011102">
    <property type="entry name" value="Sig_transdc_His_kinase_HWE"/>
</dbReference>
<dbReference type="Pfam" id="PF07536">
    <property type="entry name" value="HWE_HK"/>
    <property type="match status" value="1"/>
</dbReference>
<dbReference type="SUPFAM" id="SSF53335">
    <property type="entry name" value="S-adenosyl-L-methionine-dependent methyltransferases"/>
    <property type="match status" value="1"/>
</dbReference>
<comment type="catalytic activity">
    <reaction evidence="1">
        <text>ATP + protein L-histidine = ADP + protein N-phospho-L-histidine.</text>
        <dbReference type="EC" id="2.7.13.3"/>
    </reaction>
</comment>
<dbReference type="SUPFAM" id="SSF52738">
    <property type="entry name" value="Methylesterase CheB, C-terminal domain"/>
    <property type="match status" value="1"/>
</dbReference>
<evidence type="ECO:0000256" key="2">
    <source>
        <dbReference type="ARBA" id="ARBA00001541"/>
    </source>
</evidence>
<gene>
    <name evidence="22" type="ORF">SAMN05216241_11094</name>
</gene>
<dbReference type="Gene3D" id="3.40.50.180">
    <property type="entry name" value="Methylesterase CheB, C-terminal domain"/>
    <property type="match status" value="1"/>
</dbReference>
<evidence type="ECO:0000256" key="4">
    <source>
        <dbReference type="ARBA" id="ARBA00022553"/>
    </source>
</evidence>
<evidence type="ECO:0000256" key="16">
    <source>
        <dbReference type="PROSITE-ProRule" id="PRU00050"/>
    </source>
</evidence>
<feature type="active site" evidence="16">
    <location>
        <position position="62"/>
    </location>
</feature>
<dbReference type="RefSeq" id="WP_090021273.1">
    <property type="nucleotide sequence ID" value="NZ_FNCE01000010.1"/>
</dbReference>
<dbReference type="PRINTS" id="PR00996">
    <property type="entry name" value="CHERMTFRASE"/>
</dbReference>
<dbReference type="GO" id="GO:0000156">
    <property type="term" value="F:phosphorelay response regulator activity"/>
    <property type="evidence" value="ECO:0007669"/>
    <property type="project" value="InterPro"/>
</dbReference>
<dbReference type="EMBL" id="FNCE01000010">
    <property type="protein sequence ID" value="SDG39296.1"/>
    <property type="molecule type" value="Genomic_DNA"/>
</dbReference>
<evidence type="ECO:0000256" key="5">
    <source>
        <dbReference type="ARBA" id="ARBA00022603"/>
    </source>
</evidence>
<feature type="domain" description="PAC" evidence="19">
    <location>
        <begin position="822"/>
        <end position="873"/>
    </location>
</feature>
<dbReference type="InterPro" id="IPR000780">
    <property type="entry name" value="CheR_MeTrfase"/>
</dbReference>
<dbReference type="SMART" id="SM00091">
    <property type="entry name" value="PAS"/>
    <property type="match status" value="3"/>
</dbReference>
<evidence type="ECO:0000256" key="15">
    <source>
        <dbReference type="ARBA" id="ARBA00023170"/>
    </source>
</evidence>
<dbReference type="InterPro" id="IPR035909">
    <property type="entry name" value="CheB_C"/>
</dbReference>
<dbReference type="SUPFAM" id="SSF55785">
    <property type="entry name" value="PYP-like sensor domain (PAS domain)"/>
    <property type="match status" value="2"/>
</dbReference>
<protein>
    <submittedName>
        <fullName evidence="22">Two-component system, chemotaxis family, CheB/CheR fusion protein</fullName>
    </submittedName>
</protein>
<dbReference type="GO" id="GO:0005524">
    <property type="term" value="F:ATP binding"/>
    <property type="evidence" value="ECO:0007669"/>
    <property type="project" value="UniProtKB-KW"/>
</dbReference>
<evidence type="ECO:0000256" key="3">
    <source>
        <dbReference type="ARBA" id="ARBA00022543"/>
    </source>
</evidence>
<keyword evidence="10" id="KW-0949">S-adenosyl-L-methionine</keyword>
<keyword evidence="13" id="KW-0067">ATP-binding</keyword>
<name>A0A1G7TVB4_9PROT</name>
<dbReference type="CDD" id="cd16434">
    <property type="entry name" value="CheB-CheR_fusion"/>
    <property type="match status" value="1"/>
</dbReference>
<dbReference type="SUPFAM" id="SSF55874">
    <property type="entry name" value="ATPase domain of HSP90 chaperone/DNA topoisomerase II/histidine kinase"/>
    <property type="match status" value="1"/>
</dbReference>
<dbReference type="PROSITE" id="PS50122">
    <property type="entry name" value="CHEB"/>
    <property type="match status" value="1"/>
</dbReference>
<dbReference type="SMART" id="SM00086">
    <property type="entry name" value="PAC"/>
    <property type="match status" value="2"/>
</dbReference>
<keyword evidence="7" id="KW-0285">Flavoprotein</keyword>
<dbReference type="GO" id="GO:0008984">
    <property type="term" value="F:protein-glutamate methylesterase activity"/>
    <property type="evidence" value="ECO:0007669"/>
    <property type="project" value="InterPro"/>
</dbReference>
<evidence type="ECO:0000313" key="22">
    <source>
        <dbReference type="EMBL" id="SDG39296.1"/>
    </source>
</evidence>
<keyword evidence="15" id="KW-0675">Receptor</keyword>
<keyword evidence="12" id="KW-0418">Kinase</keyword>
<dbReference type="GO" id="GO:0006935">
    <property type="term" value="P:chemotaxis"/>
    <property type="evidence" value="ECO:0007669"/>
    <property type="project" value="UniProtKB-UniRule"/>
</dbReference>
<feature type="compositionally biased region" description="Low complexity" evidence="18">
    <location>
        <begin position="648"/>
        <end position="666"/>
    </location>
</feature>
<evidence type="ECO:0000256" key="14">
    <source>
        <dbReference type="ARBA" id="ARBA00022991"/>
    </source>
</evidence>
<dbReference type="STRING" id="1082479.SAMN05216241_11094"/>
<comment type="catalytic activity">
    <reaction evidence="2">
        <text>L-glutamyl-[protein] + S-adenosyl-L-methionine = [protein]-L-glutamate 5-O-methyl ester + S-adenosyl-L-homocysteine</text>
        <dbReference type="Rhea" id="RHEA:24452"/>
        <dbReference type="Rhea" id="RHEA-COMP:10208"/>
        <dbReference type="Rhea" id="RHEA-COMP:10311"/>
        <dbReference type="ChEBI" id="CHEBI:29973"/>
        <dbReference type="ChEBI" id="CHEBI:57856"/>
        <dbReference type="ChEBI" id="CHEBI:59789"/>
        <dbReference type="ChEBI" id="CHEBI:82795"/>
        <dbReference type="EC" id="2.1.1.80"/>
    </reaction>
</comment>
<dbReference type="SMART" id="SM00138">
    <property type="entry name" value="MeTrc"/>
    <property type="match status" value="1"/>
</dbReference>
<evidence type="ECO:0000256" key="9">
    <source>
        <dbReference type="ARBA" id="ARBA00022679"/>
    </source>
</evidence>
<dbReference type="InterPro" id="IPR036804">
    <property type="entry name" value="CheR_N_sf"/>
</dbReference>
<dbReference type="InterPro" id="IPR029063">
    <property type="entry name" value="SAM-dependent_MTases_sf"/>
</dbReference>
<feature type="region of interest" description="Disordered" evidence="18">
    <location>
        <begin position="499"/>
        <end position="531"/>
    </location>
</feature>
<dbReference type="GO" id="GO:0004673">
    <property type="term" value="F:protein histidine kinase activity"/>
    <property type="evidence" value="ECO:0007669"/>
    <property type="project" value="UniProtKB-EC"/>
</dbReference>
<organism evidence="22 23">
    <name type="scientific">Limimonas halophila</name>
    <dbReference type="NCBI Taxonomy" id="1082479"/>
    <lineage>
        <taxon>Bacteria</taxon>
        <taxon>Pseudomonadati</taxon>
        <taxon>Pseudomonadota</taxon>
        <taxon>Alphaproteobacteria</taxon>
        <taxon>Rhodospirillales</taxon>
        <taxon>Rhodovibrionaceae</taxon>
        <taxon>Limimonas</taxon>
    </lineage>
</organism>
<evidence type="ECO:0000256" key="8">
    <source>
        <dbReference type="ARBA" id="ARBA00022643"/>
    </source>
</evidence>
<dbReference type="InterPro" id="IPR035965">
    <property type="entry name" value="PAS-like_dom_sf"/>
</dbReference>
<dbReference type="InterPro" id="IPR000014">
    <property type="entry name" value="PAS"/>
</dbReference>
<dbReference type="InterPro" id="IPR001610">
    <property type="entry name" value="PAC"/>
</dbReference>
<dbReference type="PROSITE" id="PS50123">
    <property type="entry name" value="CHER"/>
    <property type="match status" value="1"/>
</dbReference>
<dbReference type="SMART" id="SM00911">
    <property type="entry name" value="HWE_HK"/>
    <property type="match status" value="1"/>
</dbReference>
<evidence type="ECO:0000256" key="13">
    <source>
        <dbReference type="ARBA" id="ARBA00022840"/>
    </source>
</evidence>
<evidence type="ECO:0000256" key="7">
    <source>
        <dbReference type="ARBA" id="ARBA00022630"/>
    </source>
</evidence>
<dbReference type="PANTHER" id="PTHR24422">
    <property type="entry name" value="CHEMOTAXIS PROTEIN METHYLTRANSFERASE"/>
    <property type="match status" value="1"/>
</dbReference>
<dbReference type="Gene3D" id="3.30.450.20">
    <property type="entry name" value="PAS domain"/>
    <property type="match status" value="2"/>
</dbReference>
<feature type="active site" evidence="16">
    <location>
        <position position="155"/>
    </location>
</feature>
<dbReference type="Gene3D" id="3.30.565.10">
    <property type="entry name" value="Histidine kinase-like ATPase, C-terminal domain"/>
    <property type="match status" value="1"/>
</dbReference>
<feature type="region of interest" description="Disordered" evidence="18">
    <location>
        <begin position="648"/>
        <end position="671"/>
    </location>
</feature>
<evidence type="ECO:0000259" key="21">
    <source>
        <dbReference type="PROSITE" id="PS50123"/>
    </source>
</evidence>
<keyword evidence="16" id="KW-0378">Hydrolase</keyword>
<proteinExistence type="predicted"/>
<reference evidence="22 23" key="1">
    <citation type="submission" date="2016-10" db="EMBL/GenBank/DDBJ databases">
        <authorList>
            <person name="de Groot N.N."/>
        </authorList>
    </citation>
    <scope>NUCLEOTIDE SEQUENCE [LARGE SCALE GENOMIC DNA]</scope>
    <source>
        <strain evidence="22 23">DSM 25584</strain>
    </source>
</reference>
<evidence type="ECO:0000256" key="1">
    <source>
        <dbReference type="ARBA" id="ARBA00000085"/>
    </source>
</evidence>
<keyword evidence="9" id="KW-0808">Transferase</keyword>
<keyword evidence="17" id="KW-0175">Coiled coil</keyword>
<feature type="domain" description="PAC" evidence="19">
    <location>
        <begin position="960"/>
        <end position="1012"/>
    </location>
</feature>
<dbReference type="Pfam" id="PF01739">
    <property type="entry name" value="CheR"/>
    <property type="match status" value="1"/>
</dbReference>
<dbReference type="InterPro" id="IPR022642">
    <property type="entry name" value="CheR_C"/>
</dbReference>
<dbReference type="InterPro" id="IPR022641">
    <property type="entry name" value="CheR_N"/>
</dbReference>
<dbReference type="Pfam" id="PF03705">
    <property type="entry name" value="CheR_N"/>
    <property type="match status" value="1"/>
</dbReference>
<dbReference type="Pfam" id="PF08448">
    <property type="entry name" value="PAS_4"/>
    <property type="match status" value="1"/>
</dbReference>
<keyword evidence="23" id="KW-1185">Reference proteome</keyword>
<keyword evidence="11" id="KW-0547">Nucleotide-binding</keyword>
<dbReference type="InterPro" id="IPR036890">
    <property type="entry name" value="HATPase_C_sf"/>
</dbReference>
<keyword evidence="4" id="KW-0597">Phosphoprotein</keyword>
<keyword evidence="6" id="KW-0716">Sensory transduction</keyword>
<feature type="domain" description="CheB-type methylesterase" evidence="20">
    <location>
        <begin position="26"/>
        <end position="217"/>
    </location>
</feature>
<dbReference type="AlphaFoldDB" id="A0A1G7TVB4"/>
<dbReference type="Gene3D" id="3.40.50.150">
    <property type="entry name" value="Vaccinia Virus protein VP39"/>
    <property type="match status" value="1"/>
</dbReference>
<feature type="domain" description="CheR-type methyltransferase" evidence="21">
    <location>
        <begin position="237"/>
        <end position="499"/>
    </location>
</feature>
<dbReference type="InterPro" id="IPR000673">
    <property type="entry name" value="Sig_transdc_resp-reg_Me-estase"/>
</dbReference>
<evidence type="ECO:0000313" key="23">
    <source>
        <dbReference type="Proteomes" id="UP000199415"/>
    </source>
</evidence>
<keyword evidence="5" id="KW-0489">Methyltransferase</keyword>
<dbReference type="GO" id="GO:0009881">
    <property type="term" value="F:photoreceptor activity"/>
    <property type="evidence" value="ECO:0007669"/>
    <property type="project" value="UniProtKB-KW"/>
</dbReference>
<feature type="coiled-coil region" evidence="17">
    <location>
        <begin position="672"/>
        <end position="759"/>
    </location>
</feature>
<accession>A0A1G7TVB4</accession>
<keyword evidence="3" id="KW-0600">Photoreceptor protein</keyword>
<evidence type="ECO:0000256" key="6">
    <source>
        <dbReference type="ARBA" id="ARBA00022606"/>
    </source>
</evidence>
<dbReference type="InterPro" id="IPR000700">
    <property type="entry name" value="PAS-assoc_C"/>
</dbReference>
<evidence type="ECO:0000259" key="20">
    <source>
        <dbReference type="PROSITE" id="PS50122"/>
    </source>
</evidence>
<dbReference type="PROSITE" id="PS50113">
    <property type="entry name" value="PAC"/>
    <property type="match status" value="2"/>
</dbReference>
<keyword evidence="14" id="KW-0157">Chromophore</keyword>
<evidence type="ECO:0000256" key="18">
    <source>
        <dbReference type="SAM" id="MobiDB-lite"/>
    </source>
</evidence>
<feature type="region of interest" description="Disordered" evidence="18">
    <location>
        <begin position="1"/>
        <end position="30"/>
    </location>
</feature>
<dbReference type="PANTHER" id="PTHR24422:SF27">
    <property type="entry name" value="PROTEIN-GLUTAMATE O-METHYLTRANSFERASE"/>
    <property type="match status" value="1"/>
</dbReference>
<dbReference type="InterPro" id="IPR050903">
    <property type="entry name" value="Bact_Chemotaxis_MeTrfase"/>
</dbReference>
<dbReference type="GO" id="GO:0005737">
    <property type="term" value="C:cytoplasm"/>
    <property type="evidence" value="ECO:0007669"/>
    <property type="project" value="InterPro"/>
</dbReference>
<evidence type="ECO:0000256" key="12">
    <source>
        <dbReference type="ARBA" id="ARBA00022777"/>
    </source>
</evidence>
<evidence type="ECO:0000256" key="11">
    <source>
        <dbReference type="ARBA" id="ARBA00022741"/>
    </source>
</evidence>
<dbReference type="InterPro" id="IPR013656">
    <property type="entry name" value="PAS_4"/>
</dbReference>
<evidence type="ECO:0000256" key="17">
    <source>
        <dbReference type="SAM" id="Coils"/>
    </source>
</evidence>
<feature type="compositionally biased region" description="Polar residues" evidence="18">
    <location>
        <begin position="1"/>
        <end position="10"/>
    </location>
</feature>
<dbReference type="Pfam" id="PF01339">
    <property type="entry name" value="CheB_methylest"/>
    <property type="match status" value="1"/>
</dbReference>
<dbReference type="Proteomes" id="UP000199415">
    <property type="component" value="Unassembled WGS sequence"/>
</dbReference>
<dbReference type="CDD" id="cd02440">
    <property type="entry name" value="AdoMet_MTases"/>
    <property type="match status" value="1"/>
</dbReference>
<dbReference type="Pfam" id="PF13596">
    <property type="entry name" value="PAS_10"/>
    <property type="match status" value="1"/>
</dbReference>
<dbReference type="GO" id="GO:0008983">
    <property type="term" value="F:protein-glutamate O-methyltransferase activity"/>
    <property type="evidence" value="ECO:0007669"/>
    <property type="project" value="UniProtKB-EC"/>
</dbReference>
<dbReference type="CDD" id="cd00130">
    <property type="entry name" value="PAS"/>
    <property type="match status" value="2"/>
</dbReference>
<evidence type="ECO:0000256" key="10">
    <source>
        <dbReference type="ARBA" id="ARBA00022691"/>
    </source>
</evidence>
<dbReference type="OrthoDB" id="5287260at2"/>
<dbReference type="Gene3D" id="1.10.155.10">
    <property type="entry name" value="Chemotaxis receptor methyltransferase CheR, N-terminal domain"/>
    <property type="match status" value="1"/>
</dbReference>
<dbReference type="NCBIfam" id="TIGR00229">
    <property type="entry name" value="sensory_box"/>
    <property type="match status" value="2"/>
</dbReference>
<dbReference type="GO" id="GO:0032259">
    <property type="term" value="P:methylation"/>
    <property type="evidence" value="ECO:0007669"/>
    <property type="project" value="UniProtKB-KW"/>
</dbReference>
<feature type="active site" evidence="16">
    <location>
        <position position="35"/>
    </location>
</feature>